<dbReference type="PANTHER" id="PTHR38041">
    <property type="entry name" value="CHORISMATE MUTASE"/>
    <property type="match status" value="1"/>
</dbReference>
<reference evidence="4" key="1">
    <citation type="journal article" date="2019" name="Int. J. Syst. Evol. Microbiol.">
        <title>The Global Catalogue of Microorganisms (GCM) 10K type strain sequencing project: providing services to taxonomists for standard genome sequencing and annotation.</title>
        <authorList>
            <consortium name="The Broad Institute Genomics Platform"/>
            <consortium name="The Broad Institute Genome Sequencing Center for Infectious Disease"/>
            <person name="Wu L."/>
            <person name="Ma J."/>
        </authorList>
    </citation>
    <scope>NUCLEOTIDE SEQUENCE [LARGE SCALE GENOMIC DNA]</scope>
    <source>
        <strain evidence="4">JCM 16981</strain>
    </source>
</reference>
<keyword evidence="4" id="KW-1185">Reference proteome</keyword>
<keyword evidence="1" id="KW-0413">Isomerase</keyword>
<dbReference type="InterPro" id="IPR036263">
    <property type="entry name" value="Chorismate_II_sf"/>
</dbReference>
<dbReference type="PANTHER" id="PTHR38041:SF1">
    <property type="entry name" value="CHORISMATE MUTASE"/>
    <property type="match status" value="1"/>
</dbReference>
<dbReference type="InterPro" id="IPR002701">
    <property type="entry name" value="CM_II_prokaryot"/>
</dbReference>
<evidence type="ECO:0000313" key="3">
    <source>
        <dbReference type="EMBL" id="GAA3730690.1"/>
    </source>
</evidence>
<evidence type="ECO:0000256" key="1">
    <source>
        <dbReference type="ARBA" id="ARBA00023235"/>
    </source>
</evidence>
<dbReference type="Proteomes" id="UP001500920">
    <property type="component" value="Unassembled WGS sequence"/>
</dbReference>
<dbReference type="NCBIfam" id="TIGR01805">
    <property type="entry name" value="CM_mono_grmpos"/>
    <property type="match status" value="1"/>
</dbReference>
<gene>
    <name evidence="3" type="ORF">GCM10022378_18790</name>
</gene>
<dbReference type="Pfam" id="PF01817">
    <property type="entry name" value="CM_2"/>
    <property type="match status" value="1"/>
</dbReference>
<proteinExistence type="predicted"/>
<dbReference type="RefSeq" id="WP_344703785.1">
    <property type="nucleotide sequence ID" value="NZ_BAABCK010000065.1"/>
</dbReference>
<dbReference type="EMBL" id="BAABCK010000065">
    <property type="protein sequence ID" value="GAA3730690.1"/>
    <property type="molecule type" value="Genomic_DNA"/>
</dbReference>
<protein>
    <recommendedName>
        <fullName evidence="2">Chorismate mutase domain-containing protein</fullName>
    </recommendedName>
</protein>
<name>A0ABP7F444_9STAP</name>
<evidence type="ECO:0000259" key="2">
    <source>
        <dbReference type="PROSITE" id="PS51168"/>
    </source>
</evidence>
<feature type="domain" description="Chorismate mutase" evidence="2">
    <location>
        <begin position="1"/>
        <end position="88"/>
    </location>
</feature>
<comment type="caution">
    <text evidence="3">The sequence shown here is derived from an EMBL/GenBank/DDBJ whole genome shotgun (WGS) entry which is preliminary data.</text>
</comment>
<dbReference type="InterPro" id="IPR036979">
    <property type="entry name" value="CM_dom_sf"/>
</dbReference>
<dbReference type="SUPFAM" id="SSF48600">
    <property type="entry name" value="Chorismate mutase II"/>
    <property type="match status" value="1"/>
</dbReference>
<dbReference type="SMART" id="SM00830">
    <property type="entry name" value="CM_2"/>
    <property type="match status" value="1"/>
</dbReference>
<dbReference type="Gene3D" id="1.20.59.10">
    <property type="entry name" value="Chorismate mutase"/>
    <property type="match status" value="1"/>
</dbReference>
<accession>A0ABP7F444</accession>
<organism evidence="3 4">
    <name type="scientific">Salinicoccus jeotgali</name>
    <dbReference type="NCBI Taxonomy" id="381634"/>
    <lineage>
        <taxon>Bacteria</taxon>
        <taxon>Bacillati</taxon>
        <taxon>Bacillota</taxon>
        <taxon>Bacilli</taxon>
        <taxon>Bacillales</taxon>
        <taxon>Staphylococcaceae</taxon>
        <taxon>Salinicoccus</taxon>
    </lineage>
</organism>
<dbReference type="PROSITE" id="PS51168">
    <property type="entry name" value="CHORISMATE_MUT_2"/>
    <property type="match status" value="1"/>
</dbReference>
<dbReference type="InterPro" id="IPR051331">
    <property type="entry name" value="Chorismate_mutase-related"/>
</dbReference>
<evidence type="ECO:0000313" key="4">
    <source>
        <dbReference type="Proteomes" id="UP001500920"/>
    </source>
</evidence>
<sequence>MNTHGKLRGKIDEIDTEMIALFEARMEIAEEIAEYKIAQGIPVFDGTREEEVICRNVNKLQDDALKEYASSFFKHLMALSRKKQQENFETSKISHEI</sequence>
<dbReference type="InterPro" id="IPR011279">
    <property type="entry name" value="Chorismate_mutase_GmP"/>
</dbReference>